<dbReference type="EnsemblMetazoa" id="XM_022810744">
    <property type="protein sequence ID" value="XP_022666479"/>
    <property type="gene ID" value="LOC111252583"/>
</dbReference>
<feature type="compositionally biased region" description="Gly residues" evidence="6">
    <location>
        <begin position="3319"/>
        <end position="3333"/>
    </location>
</feature>
<feature type="compositionally biased region" description="Low complexity" evidence="6">
    <location>
        <begin position="3473"/>
        <end position="3705"/>
    </location>
</feature>
<keyword evidence="5" id="KW-0325">Glycoprotein</keyword>
<feature type="compositionally biased region" description="Polar residues" evidence="6">
    <location>
        <begin position="1126"/>
        <end position="1139"/>
    </location>
</feature>
<dbReference type="PANTHER" id="PTHR23301">
    <property type="entry name" value="CHITIN BINDING PERITROPHIN-A"/>
    <property type="match status" value="1"/>
</dbReference>
<evidence type="ECO:0000313" key="10">
    <source>
        <dbReference type="Proteomes" id="UP000594260"/>
    </source>
</evidence>
<feature type="compositionally biased region" description="Gly residues" evidence="6">
    <location>
        <begin position="3264"/>
        <end position="3289"/>
    </location>
</feature>
<feature type="domain" description="Chitin-binding type-2" evidence="8">
    <location>
        <begin position="1848"/>
        <end position="1909"/>
    </location>
</feature>
<dbReference type="Pfam" id="PF01607">
    <property type="entry name" value="CBM_14"/>
    <property type="match status" value="15"/>
</dbReference>
<feature type="compositionally biased region" description="Polar residues" evidence="6">
    <location>
        <begin position="3338"/>
        <end position="3354"/>
    </location>
</feature>
<dbReference type="GeneID" id="111252583"/>
<proteinExistence type="predicted"/>
<dbReference type="OrthoDB" id="6020543at2759"/>
<dbReference type="GO" id="GO:0005576">
    <property type="term" value="C:extracellular region"/>
    <property type="evidence" value="ECO:0007669"/>
    <property type="project" value="InterPro"/>
</dbReference>
<feature type="domain" description="Chitin-binding type-2" evidence="8">
    <location>
        <begin position="654"/>
        <end position="709"/>
    </location>
</feature>
<dbReference type="RefSeq" id="XP_022666479.1">
    <property type="nucleotide sequence ID" value="XM_022810744.1"/>
</dbReference>
<keyword evidence="10" id="KW-1185">Reference proteome</keyword>
<evidence type="ECO:0000256" key="1">
    <source>
        <dbReference type="ARBA" id="ARBA00022669"/>
    </source>
</evidence>
<feature type="domain" description="Chitin-binding type-2" evidence="8">
    <location>
        <begin position="4002"/>
        <end position="4063"/>
    </location>
</feature>
<feature type="region of interest" description="Disordered" evidence="6">
    <location>
        <begin position="120"/>
        <end position="146"/>
    </location>
</feature>
<feature type="compositionally biased region" description="Polar residues" evidence="6">
    <location>
        <begin position="2048"/>
        <end position="2057"/>
    </location>
</feature>
<feature type="compositionally biased region" description="Polar residues" evidence="6">
    <location>
        <begin position="3852"/>
        <end position="3864"/>
    </location>
</feature>
<evidence type="ECO:0000256" key="7">
    <source>
        <dbReference type="SAM" id="SignalP"/>
    </source>
</evidence>
<evidence type="ECO:0000256" key="5">
    <source>
        <dbReference type="ARBA" id="ARBA00023180"/>
    </source>
</evidence>
<dbReference type="InParanoid" id="A0A7M7MCM3"/>
<feature type="signal peptide" evidence="7">
    <location>
        <begin position="1"/>
        <end position="23"/>
    </location>
</feature>
<reference evidence="9" key="1">
    <citation type="submission" date="2021-01" db="UniProtKB">
        <authorList>
            <consortium name="EnsemblMetazoa"/>
        </authorList>
    </citation>
    <scope>IDENTIFICATION</scope>
</reference>
<feature type="compositionally biased region" description="Low complexity" evidence="6">
    <location>
        <begin position="3363"/>
        <end position="3375"/>
    </location>
</feature>
<dbReference type="PANTHER" id="PTHR23301:SF0">
    <property type="entry name" value="CHITIN-BINDING TYPE-2 DOMAIN-CONTAINING PROTEIN-RELATED"/>
    <property type="match status" value="1"/>
</dbReference>
<feature type="domain" description="Chitin-binding type-2" evidence="8">
    <location>
        <begin position="3190"/>
        <end position="3252"/>
    </location>
</feature>
<evidence type="ECO:0000256" key="6">
    <source>
        <dbReference type="SAM" id="MobiDB-lite"/>
    </source>
</evidence>
<feature type="compositionally biased region" description="Low complexity" evidence="6">
    <location>
        <begin position="3776"/>
        <end position="3814"/>
    </location>
</feature>
<feature type="region of interest" description="Disordered" evidence="6">
    <location>
        <begin position="1944"/>
        <end position="1984"/>
    </location>
</feature>
<feature type="region of interest" description="Disordered" evidence="6">
    <location>
        <begin position="4077"/>
        <end position="4140"/>
    </location>
</feature>
<dbReference type="SUPFAM" id="SSF57625">
    <property type="entry name" value="Invertebrate chitin-binding proteins"/>
    <property type="match status" value="17"/>
</dbReference>
<name>A0A7M7MCM3_VARDE</name>
<feature type="region of interest" description="Disordered" evidence="6">
    <location>
        <begin position="1168"/>
        <end position="1202"/>
    </location>
</feature>
<feature type="region of interest" description="Disordered" evidence="6">
    <location>
        <begin position="2162"/>
        <end position="2247"/>
    </location>
</feature>
<feature type="compositionally biased region" description="Basic and acidic residues" evidence="6">
    <location>
        <begin position="129"/>
        <end position="146"/>
    </location>
</feature>
<feature type="region of interest" description="Disordered" evidence="6">
    <location>
        <begin position="2871"/>
        <end position="2895"/>
    </location>
</feature>
<dbReference type="OMA" id="CTPFYRC"/>
<feature type="region of interest" description="Disordered" evidence="6">
    <location>
        <begin position="3442"/>
        <end position="3873"/>
    </location>
</feature>
<feature type="compositionally biased region" description="Polar residues" evidence="6">
    <location>
        <begin position="3443"/>
        <end position="3455"/>
    </location>
</feature>
<feature type="domain" description="Chitin-binding type-2" evidence="8">
    <location>
        <begin position="1318"/>
        <end position="1379"/>
    </location>
</feature>
<accession>A0A7M7MCM3</accession>
<feature type="compositionally biased region" description="Polar residues" evidence="6">
    <location>
        <begin position="2162"/>
        <end position="2188"/>
    </location>
</feature>
<feature type="compositionally biased region" description="Low complexity" evidence="6">
    <location>
        <begin position="2189"/>
        <end position="2215"/>
    </location>
</feature>
<feature type="domain" description="Chitin-binding type-2" evidence="8">
    <location>
        <begin position="1716"/>
        <end position="1777"/>
    </location>
</feature>
<evidence type="ECO:0000256" key="2">
    <source>
        <dbReference type="ARBA" id="ARBA00022729"/>
    </source>
</evidence>
<feature type="domain" description="Chitin-binding type-2" evidence="8">
    <location>
        <begin position="3877"/>
        <end position="3938"/>
    </location>
</feature>
<feature type="compositionally biased region" description="Polar residues" evidence="6">
    <location>
        <begin position="2557"/>
        <end position="2567"/>
    </location>
</feature>
<dbReference type="PROSITE" id="PS50940">
    <property type="entry name" value="CHIT_BIND_II"/>
    <property type="match status" value="18"/>
</dbReference>
<evidence type="ECO:0000259" key="8">
    <source>
        <dbReference type="PROSITE" id="PS50940"/>
    </source>
</evidence>
<feature type="domain" description="Chitin-binding type-2" evidence="8">
    <location>
        <begin position="918"/>
        <end position="980"/>
    </location>
</feature>
<feature type="domain" description="Chitin-binding type-2" evidence="8">
    <location>
        <begin position="581"/>
        <end position="643"/>
    </location>
</feature>
<feature type="region of interest" description="Disordered" evidence="6">
    <location>
        <begin position="2048"/>
        <end position="2109"/>
    </location>
</feature>
<protein>
    <recommendedName>
        <fullName evidence="8">Chitin-binding type-2 domain-containing protein</fullName>
    </recommendedName>
</protein>
<feature type="domain" description="Chitin-binding type-2" evidence="8">
    <location>
        <begin position="253"/>
        <end position="313"/>
    </location>
</feature>
<feature type="domain" description="Chitin-binding type-2" evidence="8">
    <location>
        <begin position="1468"/>
        <end position="1531"/>
    </location>
</feature>
<feature type="region of interest" description="Disordered" evidence="6">
    <location>
        <begin position="1617"/>
        <end position="1708"/>
    </location>
</feature>
<feature type="domain" description="Chitin-binding type-2" evidence="8">
    <location>
        <begin position="1232"/>
        <end position="1301"/>
    </location>
</feature>
<keyword evidence="4" id="KW-1015">Disulfide bond</keyword>
<feature type="region of interest" description="Disordered" evidence="6">
    <location>
        <begin position="3251"/>
        <end position="3377"/>
    </location>
</feature>
<feature type="domain" description="Chitin-binding type-2" evidence="8">
    <location>
        <begin position="1554"/>
        <end position="1617"/>
    </location>
</feature>
<feature type="domain" description="Chitin-binding type-2" evidence="8">
    <location>
        <begin position="4135"/>
        <end position="4194"/>
    </location>
</feature>
<keyword evidence="3" id="KW-0677">Repeat</keyword>
<feature type="region of interest" description="Disordered" evidence="6">
    <location>
        <begin position="2543"/>
        <end position="2577"/>
    </location>
</feature>
<feature type="domain" description="Chitin-binding type-2" evidence="8">
    <location>
        <begin position="2610"/>
        <end position="2669"/>
    </location>
</feature>
<feature type="compositionally biased region" description="Low complexity" evidence="6">
    <location>
        <begin position="1619"/>
        <end position="1659"/>
    </location>
</feature>
<feature type="region of interest" description="Disordered" evidence="6">
    <location>
        <begin position="3947"/>
        <end position="4006"/>
    </location>
</feature>
<dbReference type="Proteomes" id="UP000594260">
    <property type="component" value="Unplaced"/>
</dbReference>
<feature type="domain" description="Chitin-binding type-2" evidence="8">
    <location>
        <begin position="3377"/>
        <end position="3441"/>
    </location>
</feature>
<feature type="compositionally biased region" description="Polar residues" evidence="6">
    <location>
        <begin position="2064"/>
        <end position="2101"/>
    </location>
</feature>
<feature type="domain" description="Chitin-binding type-2" evidence="8">
    <location>
        <begin position="721"/>
        <end position="783"/>
    </location>
</feature>
<feature type="region of interest" description="Disordered" evidence="6">
    <location>
        <begin position="340"/>
        <end position="362"/>
    </location>
</feature>
<evidence type="ECO:0000256" key="3">
    <source>
        <dbReference type="ARBA" id="ARBA00022737"/>
    </source>
</evidence>
<feature type="region of interest" description="Disordered" evidence="6">
    <location>
        <begin position="1027"/>
        <end position="1143"/>
    </location>
</feature>
<keyword evidence="1" id="KW-0147">Chitin-binding</keyword>
<feature type="chain" id="PRO_5029900792" description="Chitin-binding type-2 domain-containing protein" evidence="7">
    <location>
        <begin position="24"/>
        <end position="4214"/>
    </location>
</feature>
<feature type="compositionally biased region" description="Polar residues" evidence="6">
    <location>
        <begin position="2216"/>
        <end position="2233"/>
    </location>
</feature>
<sequence length="4214" mass="456730">MAMGRLRVRVFLVGLGLAVQASAYVQTTSRSGPFGTLIAVDGARLKFQKQLTETQEESKKVYNEFRDSSRDLLVGSGYDPSTGVYVHDYGEQGIRALGDSLVITDSSYPIGFQHQEYHATGHQGGHSQRTYEGHRDRGSSHEAHSSHVDFSVASGLDAHGHQEHDTLKGHQQKDGHYYVHYERGQQDEHGPVDDEVPSAGLPSRHGVYYLSARQKNTIPQERASGHSRHNNHGPQQFFHRGSSRIPAASRTGDLQCPREGLYRHPGDCSKFYRCVNGGDLYLEPVMFACATGLAFDESLAACTWPENVPGCPNFSGLPSDNFPAINRHLEATQNFFQHTRPITPQPSARPMTESPRPTEARISSPVDVANRNPANFVVDTEEEPRCVRDGLIPTLPCAKRFYRCESLSKGRFRLHKYRCHEGMIFDQAIPGCIEVVHYPECQNRIQLANTTSATFVTPRPTPTTTVATASSVEHTLIVNGSSLGVVDPSLVIPAKRVMKNCGAEFDGDRCTPFYKCTDSTRRGRAFRFECPQNLVFNPRTEECAYPSEVDECEAFILDHPSDVGSLQGGKMFEISESNVIYFPCSRPGFYKDVNNCSQFIRCFPTSNDSLVLRAARFDCPRGLVFDEVAGACEHAALVPSCGAAILEHSNDILTMKCEFDPIYQDLCTPFYRCIDDSQRVMRFSCPKNLVYDIKNQQCNYPNNVFECRNPLPSKRDAALASKSCSGDGFIRSSANCSLFYRCTKVNSHTEDFTAHLFSCPPGLVFDYTLDACNYDYLVNDCNHMKEAKRTATIIPAQDAPTRLHRVPASPTASVSFEQRDNFDTRVSFASVDSGGSFSFAPGTDRSPLTSRPVTGMEETRRRPAQSTFAPRIPSDGDQSSSGGFVFRPGSSAASTGNPGNIVMGPASIPGASQISEDTYPCVVEGFFRDTDSCHVFHRCVRTEDPRRPFVAHMFKCREGLVFDDVLKGCNYEDMVPECSQREVFETRPFKQTMPALTTKHSSEVTERVGFRRTTPIPQASKVTFAWRPGTVTSPPSMIGSLPERRMRPSTWWPHTTPESKDPQVSDIDAPLPAPPKRPTVINSSNTVGFSFKDTRRPTRPAPHSAQPVSSDESLLSPRPLPLAQPTRPSAQQDSISTPAQHHMEVVPSKPLAPPIRFSFAQQDFIPQRHPASLRPPVPGQPAHTPFSPPRQQNDNPERASENREFVVAETDVIVENRIDHDISNDESEFPISFKCNPEVFYRKSTRFCTPFYRCTRTVVVTAGNKRREITDTYRYACPKGFVFDRELKTCDYPSIVPDCENLDPKEILPAPAIGSKSSVPCTREGYFGHSSQCNKYYRCVQVTRQRFFTYEYECPRGFVFNPDTDNCDYPDRVRDSCGVSVIAASPSCSGGIDYERSKTDCFQFYRCTHIPENYPQQPIPLACPGELVLVGNSCQWPDRRDSCYREDHHRRRRLLNDTLNNATNVNQGAVCRTEGVFRDSDDCARFVRCVRLPHKPHIFSVYKYSCPRGTVYSMVTGGGCRKPPPSDPCYNYASTTSISFPQRGMTSHVATQHQFPCANPGYQSHPTICDKYYHCQDVDGTGRTFRQTHFSCRKGLMFDASTITCNIPSLSRSPCISRLSSAASPSSSSSSPSTTALSSSPVVTSKKSSSNSRSTHTPSMNSIVSDSFIKQGPQQQEQAQQHQQQVNYHQHQHSHQHHEQQQKQHNVKSVNVAASGLACSSEGAFAVPNNCSRFYRCIRDSFGGLSSYVFACPEALVWDSNQGACKTPSYVPVPCGTLRQQEVNTISPSNIAVSPINAQQATLTPTQHRSYDVVLSSPYSRQSLPPSEIKGQGIESVTLHGNDTDAAPFFCPRNGYFRNPNNCHSFYQCSFVNESRTYQITHLYCPDKQVFDESINGCDWSSKAAPCDKNHTVILAKAGTGPATSGVNQSTEQNERTQVNNITVSSHESNQSSQGNVTHIGHQNSTHGSQKVLSQQGSGLMVNGNNQRAANENIMQNNQLATDQHIRQGTQRGLNQGESQKHQHGWNLVARQDNASDPKQIDTSLVYTQTKPQSRGISQKESDQGMTRVTNQKQWNQNTTRKSNEIFSSQAAQQAKWLHTSSQKKTHNNSQQTYNQILGGHTSSGQSITTNLQLASSNNSTNRQLKNQAWNQQVARITTNRIESDQANSQQTPSLGSQSSHRTSSYHDSGSASSLLNSNSSGSSSISSNSSVYSSPTRLVSSTIQHAPSSKGNMTIEHPGSPTQPINRPEVIAVSLRPVVSHEHLQPVLIPNLRLDSTNTSLTKIADTVTTKLQTTTTEVDTTNFGLTPAEIAVTSYTTESDVLAATPITSASSITSSESDITGTTQEAPTDRQTAINVTQTKIEFTSQAPETYRSITEAHTTTTSRLLLATKAYVPVAIPATKMEPPLIAGVNETEDYTASPYVPGTNVPAITYSVRPHTLTQVSFTESDTPATVHTTESEQTITTESPNLKLAETQFSSTTDEPKLEALSTTQGIDTTTTLTVDTTLVTEPKAHQVGVIAKMHATRVELAATSTVATTKTPMTVGPIENRPRAPVTTTEAPSTTRLPEINASATAPRDVIQAPAVTSDPRITVMAHVAKTTKVEKQVAFVCHQRGSFAFPGDCRKYVRCSPWGSQAFRMIVLDCPSGSVYDDKRKVCVGDRENKCKPLSVTTPVPTANKLHVAIDWPSGQKINSIQATMNRSISLTKNHDVAANGLSKSEIPDTGNTADQDVIITIDNAEIGPETITMEAVANTSALAATHEIQRPLYVKLKTGTNSTEAYRKTEASTPNIVNAAEMANERTSYVPKIRTLEIPNAMVSTANTEVVKNVPVTDIEVLNTEAQQKPLLVATMAQTIEVETSIPTEQTETVKTSTHTIAPETSATAAKPSTENSSITETDFPAIIHTAQIVATPISTKVNQMTSEKHSSTSQEPLDGRQNVAQYQSMESSAITSLSSALESLPSKIAAKGIAFTLPSHSLSSVPGQGKQHPVSEASYEDLQLANEVSISSDDGSGSVDSPVSALQINTDQRIRQWTPEPFIESGRPAEFVTEFQMEFCTECPEQMMTGVPEQSNLISAQSSLNTDALTNKSTLGQGTAVHPLTVEGATLKGGGRLSVHVNTSVLLEPGTGGEADFGRQSGPARPELPWNSPAAPPLSNQELPHSWPGSFPGETGIEITPPAARPCTGDCDLYCSGPGFFRHPKDCSNFIRCVENEERLGTYRIYEFECPASLVFDELASTCNWPDQTAPCTTGGPKPLPEGSAAPGGGLLGGPGGTRRGKQPGGGGYFSGDGRFSAQFPPDQEDYSGQIGQPDQDRQGGYSGQGGQPSQGRQGGHPSLSDQGQQTAGQFDQSGLSPPGGQFSAGGLRPGGASSPSSGGGCNPCKYTGFFRHPSSCNKFIRCVDFFDNGQYTVFNFDCPAGLVFDERYNVCNWPHEAPPCENVPSGNECSTGQSQSQQPPVGELGGPQGPPPGAQQGQAQPNKGSWQPQGPAGPSSPQQGGWQPSLPSGPGEFQSFSGLSQPGSPDSGPQQGPPQQGTWQPPLPSGPQQRGGPPPSSLGQSTPQQLPWQRQAPSGSSGPQGPTGPQQGGWQPQDSSGPSGPQSPGGPQQGGWQPQDSSGPSGPQSPGGPQQGGWQPQSPYGPSGAQRPGGPQEEGWQPQGPSGPSGLQGPTEPQQEGWQPQGPYEPSGPQSPGGPQQKGWQPQGPYGPSGPQGPAGPQGKMAASGSIWTKGPQGPTGPQQGGWQPQGPSGPSGPQRLAGPQQGGWQPQGPSGPSGPQGPTEPQQGGWQPQGPSGPSGPQRPAAPQQGGWQPQGPSGPSGPQGPTGPQQGGWQPQPPSAPKEAQNPPSGGWQVGQPQPQFASQPQTALGPPATSVGGCSAQCTSAGFFRNPTNCHKFYRCVDFYQNGQYTIFHFDCPAGLVFDERISVCNWPQNSPPCNNIGGGGGDVGCIGASQTPSGAPPVQDFDQPSQAPPYDQGQGPPSGPAGPERSSRPPGLEHAPPSQASCPSTGFFRNPQNCNKFFRCVDFWGNGDYTIFHFDCPGGLVFDERISVCNWPDQAPPCDSSSTFPRQVMILPPAAPETSTKSPETTPPSVTEMTTESPIEMSTDLTTETMQSTTTGRTGKKLEDEKKKKPKRIKCPDKNNHEVPGDCTRFFRCAKVGIGKRAQLFQCMEGYIFDKEIQFCKKMPPGFQCMTSEMMEEMGRAEMAPSEMHFN</sequence>
<organism evidence="9 10">
    <name type="scientific">Varroa destructor</name>
    <name type="common">Honeybee mite</name>
    <dbReference type="NCBI Taxonomy" id="109461"/>
    <lineage>
        <taxon>Eukaryota</taxon>
        <taxon>Metazoa</taxon>
        <taxon>Ecdysozoa</taxon>
        <taxon>Arthropoda</taxon>
        <taxon>Chelicerata</taxon>
        <taxon>Arachnida</taxon>
        <taxon>Acari</taxon>
        <taxon>Parasitiformes</taxon>
        <taxon>Mesostigmata</taxon>
        <taxon>Gamasina</taxon>
        <taxon>Dermanyssoidea</taxon>
        <taxon>Varroidae</taxon>
        <taxon>Varroa</taxon>
    </lineage>
</organism>
<feature type="domain" description="Chitin-binding type-2" evidence="8">
    <location>
        <begin position="498"/>
        <end position="554"/>
    </location>
</feature>
<feature type="compositionally biased region" description="Low complexity" evidence="6">
    <location>
        <begin position="4079"/>
        <end position="4101"/>
    </location>
</feature>
<dbReference type="KEGG" id="vde:111252583"/>
<feature type="region of interest" description="Disordered" evidence="6">
    <location>
        <begin position="3127"/>
        <end position="3159"/>
    </location>
</feature>
<dbReference type="InterPro" id="IPR002557">
    <property type="entry name" value="Chitin-bd_dom"/>
</dbReference>
<feature type="region of interest" description="Disordered" evidence="6">
    <location>
        <begin position="838"/>
        <end position="898"/>
    </location>
</feature>
<dbReference type="SMART" id="SM00494">
    <property type="entry name" value="ChtBD2"/>
    <property type="match status" value="20"/>
</dbReference>
<dbReference type="InterPro" id="IPR051940">
    <property type="entry name" value="Chitin_bind-dev_reg"/>
</dbReference>
<feature type="compositionally biased region" description="Low complexity" evidence="6">
    <location>
        <begin position="3730"/>
        <end position="3770"/>
    </location>
</feature>
<feature type="compositionally biased region" description="Polar residues" evidence="6">
    <location>
        <begin position="4106"/>
        <end position="4120"/>
    </location>
</feature>
<feature type="compositionally biased region" description="Low complexity" evidence="6">
    <location>
        <begin position="1671"/>
        <end position="1689"/>
    </location>
</feature>
<dbReference type="GO" id="GO:0008061">
    <property type="term" value="F:chitin binding"/>
    <property type="evidence" value="ECO:0007669"/>
    <property type="project" value="UniProtKB-KW"/>
</dbReference>
<keyword evidence="2 7" id="KW-0732">Signal</keyword>
<evidence type="ECO:0000313" key="9">
    <source>
        <dbReference type="EnsemblMetazoa" id="XP_022666479"/>
    </source>
</evidence>
<evidence type="ECO:0000256" key="4">
    <source>
        <dbReference type="ARBA" id="ARBA00023157"/>
    </source>
</evidence>
<dbReference type="Gene3D" id="2.170.140.10">
    <property type="entry name" value="Chitin binding domain"/>
    <property type="match status" value="17"/>
</dbReference>
<dbReference type="InterPro" id="IPR036508">
    <property type="entry name" value="Chitin-bd_dom_sf"/>
</dbReference>